<dbReference type="AlphaFoldDB" id="A0A8B7T9U7"/>
<dbReference type="GeneID" id="109395376"/>
<dbReference type="RefSeq" id="XP_019521849.1">
    <property type="nucleotide sequence ID" value="XM_019666304.1"/>
</dbReference>
<evidence type="ECO:0000313" key="3">
    <source>
        <dbReference type="RefSeq" id="XP_019521849.1"/>
    </source>
</evidence>
<sequence length="107" mass="11887">MVSSTLKLGISILNGGNADVQQKMLDYLKDKKEVGFFQSIQALMQTCSVLDLNAFERQNKAEGLGMVNEDGTVSLKWWLLLSVLLCFVHACAVCMGYVHAWTASWNI</sequence>
<dbReference type="KEGG" id="hai:109395376"/>
<feature type="transmembrane region" description="Helical" evidence="1">
    <location>
        <begin position="77"/>
        <end position="98"/>
    </location>
</feature>
<keyword evidence="2" id="KW-1185">Reference proteome</keyword>
<dbReference type="PANTHER" id="PTHR46399:SF10">
    <property type="entry name" value="RYANODINE RECEPTOR 1"/>
    <property type="match status" value="1"/>
</dbReference>
<dbReference type="OrthoDB" id="8892755at2759"/>
<dbReference type="GO" id="GO:0006941">
    <property type="term" value="P:striated muscle contraction"/>
    <property type="evidence" value="ECO:0007669"/>
    <property type="project" value="TreeGrafter"/>
</dbReference>
<reference evidence="3" key="1">
    <citation type="submission" date="2025-08" db="UniProtKB">
        <authorList>
            <consortium name="RefSeq"/>
        </authorList>
    </citation>
    <scope>IDENTIFICATION</scope>
    <source>
        <tissue evidence="3">Muscle</tissue>
    </source>
</reference>
<dbReference type="PANTHER" id="PTHR46399">
    <property type="entry name" value="B30.2/SPRY DOMAIN-CONTAINING PROTEIN"/>
    <property type="match status" value="1"/>
</dbReference>
<organism evidence="2 3">
    <name type="scientific">Hipposideros armiger</name>
    <name type="common">Great Himalayan leaf-nosed bat</name>
    <dbReference type="NCBI Taxonomy" id="186990"/>
    <lineage>
        <taxon>Eukaryota</taxon>
        <taxon>Metazoa</taxon>
        <taxon>Chordata</taxon>
        <taxon>Craniata</taxon>
        <taxon>Vertebrata</taxon>
        <taxon>Euteleostomi</taxon>
        <taxon>Mammalia</taxon>
        <taxon>Eutheria</taxon>
        <taxon>Laurasiatheria</taxon>
        <taxon>Chiroptera</taxon>
        <taxon>Yinpterochiroptera</taxon>
        <taxon>Rhinolophoidea</taxon>
        <taxon>Hipposideridae</taxon>
        <taxon>Hipposideros</taxon>
    </lineage>
</organism>
<dbReference type="InterPro" id="IPR015925">
    <property type="entry name" value="Ryanodine_IP3_receptor"/>
</dbReference>
<dbReference type="GO" id="GO:0005219">
    <property type="term" value="F:ryanodine-sensitive calcium-release channel activity"/>
    <property type="evidence" value="ECO:0007669"/>
    <property type="project" value="TreeGrafter"/>
</dbReference>
<dbReference type="GO" id="GO:0034704">
    <property type="term" value="C:calcium channel complex"/>
    <property type="evidence" value="ECO:0007669"/>
    <property type="project" value="TreeGrafter"/>
</dbReference>
<keyword evidence="1" id="KW-1133">Transmembrane helix</keyword>
<accession>A0A8B7T9U7</accession>
<proteinExistence type="predicted"/>
<keyword evidence="1" id="KW-0812">Transmembrane</keyword>
<dbReference type="GO" id="GO:0030018">
    <property type="term" value="C:Z disc"/>
    <property type="evidence" value="ECO:0007669"/>
    <property type="project" value="TreeGrafter"/>
</dbReference>
<name>A0A8B7T9U7_HIPAR</name>
<dbReference type="Proteomes" id="UP000694851">
    <property type="component" value="Unplaced"/>
</dbReference>
<dbReference type="GO" id="GO:0014808">
    <property type="term" value="P:release of sequestered calcium ion into cytosol by sarcoplasmic reticulum"/>
    <property type="evidence" value="ECO:0007669"/>
    <property type="project" value="TreeGrafter"/>
</dbReference>
<protein>
    <submittedName>
        <fullName evidence="3">Ryanodine receptor 1-like</fullName>
    </submittedName>
</protein>
<keyword evidence="1" id="KW-0472">Membrane</keyword>
<gene>
    <name evidence="3" type="primary">LOC109395376</name>
</gene>
<dbReference type="GO" id="GO:0005790">
    <property type="term" value="C:smooth endoplasmic reticulum"/>
    <property type="evidence" value="ECO:0007669"/>
    <property type="project" value="TreeGrafter"/>
</dbReference>
<dbReference type="GO" id="GO:0042383">
    <property type="term" value="C:sarcolemma"/>
    <property type="evidence" value="ECO:0007669"/>
    <property type="project" value="TreeGrafter"/>
</dbReference>
<dbReference type="GO" id="GO:0033017">
    <property type="term" value="C:sarcoplasmic reticulum membrane"/>
    <property type="evidence" value="ECO:0007669"/>
    <property type="project" value="TreeGrafter"/>
</dbReference>
<evidence type="ECO:0000256" key="1">
    <source>
        <dbReference type="SAM" id="Phobius"/>
    </source>
</evidence>
<evidence type="ECO:0000313" key="2">
    <source>
        <dbReference type="Proteomes" id="UP000694851"/>
    </source>
</evidence>